<feature type="transmembrane region" description="Helical" evidence="1">
    <location>
        <begin position="12"/>
        <end position="31"/>
    </location>
</feature>
<keyword evidence="1" id="KW-1133">Transmembrane helix</keyword>
<evidence type="ECO:0000313" key="3">
    <source>
        <dbReference type="EMBL" id="MVN15129.1"/>
    </source>
</evidence>
<feature type="transmembrane region" description="Helical" evidence="1">
    <location>
        <begin position="37"/>
        <end position="60"/>
    </location>
</feature>
<accession>A0A1Y4FTC0</accession>
<evidence type="ECO:0000313" key="6">
    <source>
        <dbReference type="Proteomes" id="UP000468327"/>
    </source>
</evidence>
<dbReference type="Proteomes" id="UP000285258">
    <property type="component" value="Unassembled WGS sequence"/>
</dbReference>
<feature type="transmembrane region" description="Helical" evidence="1">
    <location>
        <begin position="241"/>
        <end position="263"/>
    </location>
</feature>
<dbReference type="GO" id="GO:0006508">
    <property type="term" value="P:proteolysis"/>
    <property type="evidence" value="ECO:0007669"/>
    <property type="project" value="UniProtKB-KW"/>
</dbReference>
<dbReference type="Proteomes" id="UP000468327">
    <property type="component" value="Unassembled WGS sequence"/>
</dbReference>
<sequence>MSLPALRRRHLLAYVVASCTLAVVCLNVVPGSSPGAVAAQTAAAGAAVLAVLALFDPAVLKIRRPIPRSACGAFLMCAGVLAIALAAGLATAGLAGAAAGIKPPGSEDIALFLILCLLTGVFEEALFRGVLFRSFAESLERAGTCRPLLVAAAASAAIFGILHVSGTAAPPADAVFLVQLAGKPVQAALFGVIMAGVYAQSGNLWLVSGAHAAFNALSELPSFATSGQLVETYVTGSPADLAVLLGTIALFVPLAVAALRGLARADRLA</sequence>
<dbReference type="InterPro" id="IPR003675">
    <property type="entry name" value="Rce1/LyrA-like_dom"/>
</dbReference>
<protein>
    <submittedName>
        <fullName evidence="4">CPBP family intramembrane metalloprotease</fullName>
    </submittedName>
</protein>
<dbReference type="EMBL" id="QIBW01000001">
    <property type="protein sequence ID" value="ROT92017.1"/>
    <property type="molecule type" value="Genomic_DNA"/>
</dbReference>
<dbReference type="RefSeq" id="WP_087191161.1">
    <property type="nucleotide sequence ID" value="NZ_CP168029.1"/>
</dbReference>
<comment type="caution">
    <text evidence="4">The sequence shown here is derived from an EMBL/GenBank/DDBJ whole genome shotgun (WGS) entry which is preliminary data.</text>
</comment>
<reference evidence="4" key="3">
    <citation type="journal article" date="2019" name="Microbiol. Resour. Announc.">
        <title>Draft Genome Sequences of Type Strains of Gordonibacter faecihominis, Paraeggerthella hongkongensis, Parvibacter caecicola,Slackia equolifaciens, Slackia faecicanis, and Slackia isoflavoniconvertens.</title>
        <authorList>
            <person name="Danylec N."/>
            <person name="Stoll D.A."/>
            <person name="Dotsch A."/>
            <person name="Huch M."/>
        </authorList>
    </citation>
    <scope>NUCLEOTIDE SEQUENCE</scope>
    <source>
        <strain evidence="4">DSM 27213</strain>
    </source>
</reference>
<evidence type="ECO:0000313" key="5">
    <source>
        <dbReference type="Proteomes" id="UP000285258"/>
    </source>
</evidence>
<organism evidence="4 5">
    <name type="scientific">Gordonibacter urolithinfaciens</name>
    <dbReference type="NCBI Taxonomy" id="1335613"/>
    <lineage>
        <taxon>Bacteria</taxon>
        <taxon>Bacillati</taxon>
        <taxon>Actinomycetota</taxon>
        <taxon>Coriobacteriia</taxon>
        <taxon>Eggerthellales</taxon>
        <taxon>Eggerthellaceae</taxon>
        <taxon>Gordonibacter</taxon>
    </lineage>
</organism>
<keyword evidence="1" id="KW-0472">Membrane</keyword>
<feature type="transmembrane region" description="Helical" evidence="1">
    <location>
        <begin position="148"/>
        <end position="169"/>
    </location>
</feature>
<dbReference type="PANTHER" id="PTHR39430">
    <property type="entry name" value="MEMBRANE-ASSOCIATED PROTEASE-RELATED"/>
    <property type="match status" value="1"/>
</dbReference>
<keyword evidence="4" id="KW-0482">Metalloprotease</keyword>
<evidence type="ECO:0000256" key="1">
    <source>
        <dbReference type="SAM" id="Phobius"/>
    </source>
</evidence>
<dbReference type="Pfam" id="PF02517">
    <property type="entry name" value="Rce1-like"/>
    <property type="match status" value="1"/>
</dbReference>
<dbReference type="EMBL" id="WPOC01000009">
    <property type="protein sequence ID" value="MVN15129.1"/>
    <property type="molecule type" value="Genomic_DNA"/>
</dbReference>
<evidence type="ECO:0000313" key="4">
    <source>
        <dbReference type="EMBL" id="ROT92017.1"/>
    </source>
</evidence>
<dbReference type="PANTHER" id="PTHR39430:SF1">
    <property type="entry name" value="PROTEASE"/>
    <property type="match status" value="1"/>
</dbReference>
<reference evidence="4" key="2">
    <citation type="journal article" date="2019" name="Int. J. Syst. Evol. Microbiol.">
        <title>Gordonibacter faecihominis is a later heterotypic synonym of Gordonibacter urolithinfaciens.</title>
        <authorList>
            <person name="Danylec N."/>
            <person name="Stoll D.A."/>
            <person name="Huch M."/>
        </authorList>
    </citation>
    <scope>NUCLEOTIDE SEQUENCE</scope>
    <source>
        <strain evidence="4">DSM 27213</strain>
    </source>
</reference>
<dbReference type="AlphaFoldDB" id="A0A1Y4FTC0"/>
<reference evidence="3 6" key="4">
    <citation type="submission" date="2019-11" db="EMBL/GenBank/DDBJ databases">
        <title>Whole genome shotgun sequencing (WGS) data from Adlercreutzia equolifaciens ResAG-91, Eggerthella lenta MRI-F36, MRI-F37, MRI-F40, ResAG-49, ResAG-88, ResAG-121, ResAG-145, and Gordonibacter sp. ResAG-5, ResAG-26, ResAG-43, ResAG-50, ResAG-59.</title>
        <authorList>
            <person name="Stoll D.A."/>
            <person name="Danylec N."/>
            <person name="Franz C.M.A.P."/>
            <person name="Huch M."/>
        </authorList>
    </citation>
    <scope>NUCLEOTIDE SEQUENCE [LARGE SCALE GENOMIC DNA]</scope>
    <source>
        <strain evidence="3 6">ResAG-59</strain>
    </source>
</reference>
<keyword evidence="4" id="KW-0378">Hydrolase</keyword>
<keyword evidence="6" id="KW-1185">Reference proteome</keyword>
<reference evidence="5" key="1">
    <citation type="submission" date="2018-05" db="EMBL/GenBank/DDBJ databases">
        <title>Genome Sequencing of selected type strains of the family Eggerthellaceae.</title>
        <authorList>
            <person name="Danylec N."/>
            <person name="Stoll D.A."/>
            <person name="Doetsch A."/>
            <person name="Huch M."/>
        </authorList>
    </citation>
    <scope>NUCLEOTIDE SEQUENCE [LARGE SCALE GENOMIC DNA]</scope>
    <source>
        <strain evidence="5">DSM 27213</strain>
    </source>
</reference>
<dbReference type="GO" id="GO:0080120">
    <property type="term" value="P:CAAX-box protein maturation"/>
    <property type="evidence" value="ECO:0007669"/>
    <property type="project" value="UniProtKB-ARBA"/>
</dbReference>
<name>A0A1Y4FTC0_9ACTN</name>
<feature type="transmembrane region" description="Helical" evidence="1">
    <location>
        <begin position="72"/>
        <end position="97"/>
    </location>
</feature>
<gene>
    <name evidence="4" type="ORF">DMP12_00455</name>
    <name evidence="3" type="ORF">GO738_07155</name>
</gene>
<keyword evidence="4" id="KW-0645">Protease</keyword>
<keyword evidence="1" id="KW-0812">Transmembrane</keyword>
<feature type="transmembrane region" description="Helical" evidence="1">
    <location>
        <begin position="109"/>
        <end position="127"/>
    </location>
</feature>
<feature type="domain" description="CAAX prenyl protease 2/Lysostaphin resistance protein A-like" evidence="2">
    <location>
        <begin position="108"/>
        <end position="217"/>
    </location>
</feature>
<dbReference type="GO" id="GO:0008237">
    <property type="term" value="F:metallopeptidase activity"/>
    <property type="evidence" value="ECO:0007669"/>
    <property type="project" value="UniProtKB-KW"/>
</dbReference>
<dbReference type="GO" id="GO:0004175">
    <property type="term" value="F:endopeptidase activity"/>
    <property type="evidence" value="ECO:0007669"/>
    <property type="project" value="UniProtKB-ARBA"/>
</dbReference>
<evidence type="ECO:0000259" key="2">
    <source>
        <dbReference type="Pfam" id="PF02517"/>
    </source>
</evidence>
<proteinExistence type="predicted"/>